<dbReference type="EMBL" id="UINC01095769">
    <property type="protein sequence ID" value="SVC52115.1"/>
    <property type="molecule type" value="Genomic_DNA"/>
</dbReference>
<proteinExistence type="predicted"/>
<name>A0A382MVH0_9ZZZZ</name>
<protein>
    <submittedName>
        <fullName evidence="1">Uncharacterized protein</fullName>
    </submittedName>
</protein>
<dbReference type="GO" id="GO:0015031">
    <property type="term" value="P:protein transport"/>
    <property type="evidence" value="ECO:0007669"/>
    <property type="project" value="InterPro"/>
</dbReference>
<reference evidence="1" key="1">
    <citation type="submission" date="2018-05" db="EMBL/GenBank/DDBJ databases">
        <authorList>
            <person name="Lanie J.A."/>
            <person name="Ng W.-L."/>
            <person name="Kazmierczak K.M."/>
            <person name="Andrzejewski T.M."/>
            <person name="Davidsen T.M."/>
            <person name="Wayne K.J."/>
            <person name="Tettelin H."/>
            <person name="Glass J.I."/>
            <person name="Rusch D."/>
            <person name="Podicherti R."/>
            <person name="Tsui H.-C.T."/>
            <person name="Winkler M.E."/>
        </authorList>
    </citation>
    <scope>NUCLEOTIDE SEQUENCE</scope>
</reference>
<dbReference type="Pfam" id="PF02556">
    <property type="entry name" value="SecB"/>
    <property type="match status" value="1"/>
</dbReference>
<dbReference type="GO" id="GO:0051082">
    <property type="term" value="F:unfolded protein binding"/>
    <property type="evidence" value="ECO:0007669"/>
    <property type="project" value="InterPro"/>
</dbReference>
<dbReference type="GO" id="GO:0051262">
    <property type="term" value="P:protein tetramerization"/>
    <property type="evidence" value="ECO:0007669"/>
    <property type="project" value="InterPro"/>
</dbReference>
<sequence length="90" mass="10629">MIEVSTFLKFEDKENNEKKSFFELVYVTIVKLDDSVKEKKEIEKIILCDVQKDIQPKLEKSFTDLINNSGFKQVSVKNIDFEKLFNSRFS</sequence>
<organism evidence="1">
    <name type="scientific">marine metagenome</name>
    <dbReference type="NCBI Taxonomy" id="408172"/>
    <lineage>
        <taxon>unclassified sequences</taxon>
        <taxon>metagenomes</taxon>
        <taxon>ecological metagenomes</taxon>
    </lineage>
</organism>
<dbReference type="AlphaFoldDB" id="A0A382MVH0"/>
<dbReference type="InterPro" id="IPR035958">
    <property type="entry name" value="SecB-like_sf"/>
</dbReference>
<gene>
    <name evidence="1" type="ORF">METZ01_LOCUS304969</name>
</gene>
<dbReference type="InterPro" id="IPR003708">
    <property type="entry name" value="SecB"/>
</dbReference>
<accession>A0A382MVH0</accession>
<evidence type="ECO:0000313" key="1">
    <source>
        <dbReference type="EMBL" id="SVC52115.1"/>
    </source>
</evidence>
<dbReference type="SUPFAM" id="SSF54611">
    <property type="entry name" value="SecB-like"/>
    <property type="match status" value="1"/>
</dbReference>
<dbReference type="Gene3D" id="3.10.420.10">
    <property type="entry name" value="SecB-like"/>
    <property type="match status" value="1"/>
</dbReference>